<dbReference type="EMBL" id="DWXO01000070">
    <property type="protein sequence ID" value="HJB80738.1"/>
    <property type="molecule type" value="Genomic_DNA"/>
</dbReference>
<dbReference type="AlphaFoldDB" id="A0A9D2MP65"/>
<dbReference type="PANTHER" id="PTHR13774:SF39">
    <property type="entry name" value="BIOSYNTHESIS PROTEIN, PUTATIVE-RELATED"/>
    <property type="match status" value="1"/>
</dbReference>
<evidence type="ECO:0000313" key="5">
    <source>
        <dbReference type="Proteomes" id="UP000823921"/>
    </source>
</evidence>
<dbReference type="PIRSF" id="PIRSF016184">
    <property type="entry name" value="PhzC_PhzF"/>
    <property type="match status" value="1"/>
</dbReference>
<accession>A0A9D2MP65</accession>
<dbReference type="Gene3D" id="3.10.310.10">
    <property type="entry name" value="Diaminopimelate Epimerase, Chain A, domain 1"/>
    <property type="match status" value="2"/>
</dbReference>
<dbReference type="GO" id="GO:0005737">
    <property type="term" value="C:cytoplasm"/>
    <property type="evidence" value="ECO:0007669"/>
    <property type="project" value="TreeGrafter"/>
</dbReference>
<reference evidence="4" key="1">
    <citation type="journal article" date="2021" name="PeerJ">
        <title>Extensive microbial diversity within the chicken gut microbiome revealed by metagenomics and culture.</title>
        <authorList>
            <person name="Gilroy R."/>
            <person name="Ravi A."/>
            <person name="Getino M."/>
            <person name="Pursley I."/>
            <person name="Horton D.L."/>
            <person name="Alikhan N.F."/>
            <person name="Baker D."/>
            <person name="Gharbi K."/>
            <person name="Hall N."/>
            <person name="Watson M."/>
            <person name="Adriaenssens E.M."/>
            <person name="Foster-Nyarko E."/>
            <person name="Jarju S."/>
            <person name="Secka A."/>
            <person name="Antonio M."/>
            <person name="Oren A."/>
            <person name="Chaudhuri R.R."/>
            <person name="La Ragione R."/>
            <person name="Hildebrand F."/>
            <person name="Pallen M.J."/>
        </authorList>
    </citation>
    <scope>NUCLEOTIDE SEQUENCE</scope>
    <source>
        <strain evidence="4">CHK192-8294</strain>
    </source>
</reference>
<proteinExistence type="inferred from homology"/>
<feature type="active site" evidence="3">
    <location>
        <position position="46"/>
    </location>
</feature>
<dbReference type="PANTHER" id="PTHR13774">
    <property type="entry name" value="PHENAZINE BIOSYNTHESIS PROTEIN"/>
    <property type="match status" value="1"/>
</dbReference>
<keyword evidence="2" id="KW-0413">Isomerase</keyword>
<protein>
    <submittedName>
        <fullName evidence="4">PhzF family phenazine biosynthesis protein</fullName>
    </submittedName>
</protein>
<reference evidence="4" key="2">
    <citation type="submission" date="2021-04" db="EMBL/GenBank/DDBJ databases">
        <authorList>
            <person name="Gilroy R."/>
        </authorList>
    </citation>
    <scope>NUCLEOTIDE SEQUENCE</scope>
    <source>
        <strain evidence="4">CHK192-8294</strain>
    </source>
</reference>
<name>A0A9D2MP65_9FIRM</name>
<dbReference type="NCBIfam" id="TIGR00654">
    <property type="entry name" value="PhzF_family"/>
    <property type="match status" value="1"/>
</dbReference>
<evidence type="ECO:0000313" key="4">
    <source>
        <dbReference type="EMBL" id="HJB80738.1"/>
    </source>
</evidence>
<dbReference type="GO" id="GO:0016853">
    <property type="term" value="F:isomerase activity"/>
    <property type="evidence" value="ECO:0007669"/>
    <property type="project" value="UniProtKB-KW"/>
</dbReference>
<comment type="similarity">
    <text evidence="1">Belongs to the PhzF family.</text>
</comment>
<evidence type="ECO:0000256" key="3">
    <source>
        <dbReference type="PIRSR" id="PIRSR016184-1"/>
    </source>
</evidence>
<dbReference type="Proteomes" id="UP000823921">
    <property type="component" value="Unassembled WGS sequence"/>
</dbReference>
<comment type="caution">
    <text evidence="4">The sequence shown here is derived from an EMBL/GenBank/DDBJ whole genome shotgun (WGS) entry which is preliminary data.</text>
</comment>
<dbReference type="Pfam" id="PF02567">
    <property type="entry name" value="PhzC-PhzF"/>
    <property type="match status" value="1"/>
</dbReference>
<gene>
    <name evidence="4" type="ORF">H9712_07115</name>
</gene>
<evidence type="ECO:0000256" key="1">
    <source>
        <dbReference type="ARBA" id="ARBA00008270"/>
    </source>
</evidence>
<dbReference type="SUPFAM" id="SSF54506">
    <property type="entry name" value="Diaminopimelate epimerase-like"/>
    <property type="match status" value="1"/>
</dbReference>
<sequence>MELYVADAFTTVRFSGNQAGVALLGEGDFPEESLMRALAGELKHSETAFVRRTGDKAFHIRYFTPAEEVDLCGHATIAAFTVLRDTGAIVPGDYALHTRSGDLEIGVGDDAVWMDMAPPTDGPTFSEQEQEALYAAYGLSLTDRPEGLEPQAVSTGLMDILLPVRDLATLDRAVQNEPEVTRLSEHYNVVGVHMFCPHTPDAAAHCRNFAPLYAIPEEAATGTSNGALTYYLFRRGLIQAGADNRFVQGEKMGKPSEILSRITEDENGVKVRVGGRALITLKCELLG</sequence>
<dbReference type="InterPro" id="IPR003719">
    <property type="entry name" value="Phenazine_PhzF-like"/>
</dbReference>
<organism evidence="4 5">
    <name type="scientific">Candidatus Flavonifractor intestinigallinarum</name>
    <dbReference type="NCBI Taxonomy" id="2838586"/>
    <lineage>
        <taxon>Bacteria</taxon>
        <taxon>Bacillati</taxon>
        <taxon>Bacillota</taxon>
        <taxon>Clostridia</taxon>
        <taxon>Eubacteriales</taxon>
        <taxon>Oscillospiraceae</taxon>
        <taxon>Flavonifractor</taxon>
    </lineage>
</organism>
<evidence type="ECO:0000256" key="2">
    <source>
        <dbReference type="ARBA" id="ARBA00023235"/>
    </source>
</evidence>